<evidence type="ECO:0000256" key="6">
    <source>
        <dbReference type="ARBA" id="ARBA00022989"/>
    </source>
</evidence>
<comment type="function">
    <text evidence="1 10">Role in flagellar biosynthesis.</text>
</comment>
<dbReference type="PANTHER" id="PTHR30065">
    <property type="entry name" value="FLAGELLAR BIOSYNTHETIC PROTEIN FLIR"/>
    <property type="match status" value="1"/>
</dbReference>
<evidence type="ECO:0000256" key="5">
    <source>
        <dbReference type="ARBA" id="ARBA00022692"/>
    </source>
</evidence>
<dbReference type="GO" id="GO:0006605">
    <property type="term" value="P:protein targeting"/>
    <property type="evidence" value="ECO:0007669"/>
    <property type="project" value="UniProtKB-UniRule"/>
</dbReference>
<organism evidence="11 12">
    <name type="scientific">Paenibacillus bovis</name>
    <dbReference type="NCBI Taxonomy" id="1616788"/>
    <lineage>
        <taxon>Bacteria</taxon>
        <taxon>Bacillati</taxon>
        <taxon>Bacillota</taxon>
        <taxon>Bacilli</taxon>
        <taxon>Bacillales</taxon>
        <taxon>Paenibacillaceae</taxon>
        <taxon>Paenibacillus</taxon>
    </lineage>
</organism>
<gene>
    <name evidence="11" type="ORF">AR543_11305</name>
</gene>
<comment type="subcellular location">
    <subcellularLocation>
        <location evidence="10">Cell membrane</location>
        <topology evidence="10">Multi-pass membrane protein</topology>
    </subcellularLocation>
    <subcellularLocation>
        <location evidence="10">Bacterial flagellum basal body</location>
    </subcellularLocation>
</comment>
<dbReference type="GO" id="GO:0009425">
    <property type="term" value="C:bacterial-type flagellum basal body"/>
    <property type="evidence" value="ECO:0007669"/>
    <property type="project" value="UniProtKB-SubCell"/>
</dbReference>
<dbReference type="GO" id="GO:0005886">
    <property type="term" value="C:plasma membrane"/>
    <property type="evidence" value="ECO:0007669"/>
    <property type="project" value="UniProtKB-SubCell"/>
</dbReference>
<keyword evidence="6 10" id="KW-1133">Transmembrane helix</keyword>
<dbReference type="KEGG" id="pbv:AR543_11305"/>
<dbReference type="NCBIfam" id="TIGR01400">
    <property type="entry name" value="fliR"/>
    <property type="match status" value="1"/>
</dbReference>
<sequence>METLLQSFPVFLLVFCRMTAFFVISPIFSSRSVPNTFKIGIAFFISLLIYLIKGTSVTIPEEIGLYVLLVLREVMIGLLLGYVAYLMFTVIQMAGSFIDIQTGFGIASVFDPLTGASAPMIGNFKYMFAILLFLSMNGHHYLIQSVLYSYDWIPLDAEIMSKMMNGSISEFLIRTFSNSFMIAFQMAAPIVVAMFLTDVGLGFLARSAPQFNIFVIGVPVKIIIGLFMLMLLTPSFAFIFEHLFGQLFQAMQSLLKVMGTTPQSK</sequence>
<evidence type="ECO:0000256" key="2">
    <source>
        <dbReference type="ARBA" id="ARBA00009772"/>
    </source>
</evidence>
<reference evidence="12" key="1">
    <citation type="submission" date="2015-10" db="EMBL/GenBank/DDBJ databases">
        <title>Genome of Paenibacillus bovis sp. nov.</title>
        <authorList>
            <person name="Wu Z."/>
            <person name="Gao C."/>
            <person name="Liu Z."/>
            <person name="Zheng H."/>
        </authorList>
    </citation>
    <scope>NUCLEOTIDE SEQUENCE [LARGE SCALE GENOMIC DNA]</scope>
    <source>
        <strain evidence="12">BD3526</strain>
    </source>
</reference>
<dbReference type="GO" id="GO:0044780">
    <property type="term" value="P:bacterial-type flagellum assembly"/>
    <property type="evidence" value="ECO:0007669"/>
    <property type="project" value="UniProtKB-UniRule"/>
</dbReference>
<evidence type="ECO:0000256" key="10">
    <source>
        <dbReference type="RuleBase" id="RU362071"/>
    </source>
</evidence>
<dbReference type="PANTHER" id="PTHR30065:SF1">
    <property type="entry name" value="SURFACE PRESENTATION OF ANTIGENS PROTEIN SPAR"/>
    <property type="match status" value="1"/>
</dbReference>
<name>A0A172ZFU9_9BACL</name>
<keyword evidence="11" id="KW-0969">Cilium</keyword>
<dbReference type="InterPro" id="IPR006303">
    <property type="entry name" value="FliR"/>
</dbReference>
<dbReference type="RefSeq" id="WP_060534457.1">
    <property type="nucleotide sequence ID" value="NZ_CP013023.1"/>
</dbReference>
<feature type="transmembrane region" description="Helical" evidence="10">
    <location>
        <begin position="126"/>
        <end position="150"/>
    </location>
</feature>
<dbReference type="Pfam" id="PF01311">
    <property type="entry name" value="Bac_export_1"/>
    <property type="match status" value="1"/>
</dbReference>
<dbReference type="PRINTS" id="PR00953">
    <property type="entry name" value="TYPE3IMRPROT"/>
</dbReference>
<evidence type="ECO:0000256" key="9">
    <source>
        <dbReference type="NCBIfam" id="TIGR01400"/>
    </source>
</evidence>
<evidence type="ECO:0000256" key="4">
    <source>
        <dbReference type="ARBA" id="ARBA00022475"/>
    </source>
</evidence>
<keyword evidence="11" id="KW-0282">Flagellum</keyword>
<keyword evidence="11" id="KW-0966">Cell projection</keyword>
<dbReference type="AlphaFoldDB" id="A0A172ZFU9"/>
<keyword evidence="5 10" id="KW-0812">Transmembrane</keyword>
<evidence type="ECO:0000256" key="3">
    <source>
        <dbReference type="ARBA" id="ARBA00021717"/>
    </source>
</evidence>
<keyword evidence="4 10" id="KW-1003">Cell membrane</keyword>
<dbReference type="STRING" id="1616788.AR543_11305"/>
<feature type="transmembrane region" description="Helical" evidence="10">
    <location>
        <begin position="35"/>
        <end position="52"/>
    </location>
</feature>
<dbReference type="Proteomes" id="UP000078148">
    <property type="component" value="Chromosome"/>
</dbReference>
<keyword evidence="12" id="KW-1185">Reference proteome</keyword>
<evidence type="ECO:0000256" key="8">
    <source>
        <dbReference type="ARBA" id="ARBA00023143"/>
    </source>
</evidence>
<reference evidence="11 12" key="2">
    <citation type="journal article" date="2016" name="Int. J. Syst. Evol. Microbiol.">
        <title>Paenibacillus bovis sp. nov., isolated from raw yak (Bos grunniens) milk.</title>
        <authorList>
            <person name="Gao C."/>
            <person name="Han J."/>
            <person name="Liu Z."/>
            <person name="Xu X."/>
            <person name="Hang F."/>
            <person name="Wu Z."/>
        </authorList>
    </citation>
    <scope>NUCLEOTIDE SEQUENCE [LARGE SCALE GENOMIC DNA]</scope>
    <source>
        <strain evidence="11 12">BD3526</strain>
    </source>
</reference>
<comment type="similarity">
    <text evidence="2 10">Belongs to the FliR/MopE/SpaR family.</text>
</comment>
<evidence type="ECO:0000313" key="12">
    <source>
        <dbReference type="Proteomes" id="UP000078148"/>
    </source>
</evidence>
<dbReference type="InterPro" id="IPR002010">
    <property type="entry name" value="T3SS_IM_R"/>
</dbReference>
<feature type="transmembrane region" description="Helical" evidence="10">
    <location>
        <begin position="171"/>
        <end position="196"/>
    </location>
</feature>
<feature type="transmembrane region" description="Helical" evidence="10">
    <location>
        <begin position="7"/>
        <end position="29"/>
    </location>
</feature>
<accession>A0A172ZFU9</accession>
<keyword evidence="8 10" id="KW-0975">Bacterial flagellum</keyword>
<dbReference type="EMBL" id="CP013023">
    <property type="protein sequence ID" value="ANF96534.1"/>
    <property type="molecule type" value="Genomic_DNA"/>
</dbReference>
<protein>
    <recommendedName>
        <fullName evidence="3 9">Flagellar biosynthetic protein FliR</fullName>
    </recommendedName>
</protein>
<proteinExistence type="inferred from homology"/>
<evidence type="ECO:0000256" key="7">
    <source>
        <dbReference type="ARBA" id="ARBA00023136"/>
    </source>
</evidence>
<dbReference type="OrthoDB" id="9807748at2"/>
<evidence type="ECO:0000256" key="1">
    <source>
        <dbReference type="ARBA" id="ARBA00002578"/>
    </source>
</evidence>
<keyword evidence="7 10" id="KW-0472">Membrane</keyword>
<feature type="transmembrane region" description="Helical" evidence="10">
    <location>
        <begin position="64"/>
        <end position="88"/>
    </location>
</feature>
<evidence type="ECO:0000313" key="11">
    <source>
        <dbReference type="EMBL" id="ANF96534.1"/>
    </source>
</evidence>
<feature type="transmembrane region" description="Helical" evidence="10">
    <location>
        <begin position="216"/>
        <end position="240"/>
    </location>
</feature>